<protein>
    <submittedName>
        <fullName evidence="1">Uncharacterized protein</fullName>
    </submittedName>
</protein>
<comment type="caution">
    <text evidence="1">The sequence shown here is derived from an EMBL/GenBank/DDBJ whole genome shotgun (WGS) entry which is preliminary data.</text>
</comment>
<proteinExistence type="predicted"/>
<dbReference type="PANTHER" id="PTHR40128">
    <property type="entry name" value="EXPRESSED PROTEIN"/>
    <property type="match status" value="1"/>
</dbReference>
<dbReference type="AlphaFoldDB" id="A0AAE1DNT0"/>
<dbReference type="PANTHER" id="PTHR40128:SF1">
    <property type="entry name" value="PHYTANOYL-COA HYDROXYLASE"/>
    <property type="match status" value="1"/>
</dbReference>
<dbReference type="Gene3D" id="2.60.120.620">
    <property type="entry name" value="q2cbj1_9rhob like domain"/>
    <property type="match status" value="1"/>
</dbReference>
<evidence type="ECO:0000313" key="1">
    <source>
        <dbReference type="EMBL" id="KAK3776715.1"/>
    </source>
</evidence>
<name>A0AAE1DNT0_9GAST</name>
<dbReference type="SUPFAM" id="SSF51197">
    <property type="entry name" value="Clavaminate synthase-like"/>
    <property type="match status" value="1"/>
</dbReference>
<organism evidence="1 2">
    <name type="scientific">Elysia crispata</name>
    <name type="common">lettuce slug</name>
    <dbReference type="NCBI Taxonomy" id="231223"/>
    <lineage>
        <taxon>Eukaryota</taxon>
        <taxon>Metazoa</taxon>
        <taxon>Spiralia</taxon>
        <taxon>Lophotrochozoa</taxon>
        <taxon>Mollusca</taxon>
        <taxon>Gastropoda</taxon>
        <taxon>Heterobranchia</taxon>
        <taxon>Euthyneura</taxon>
        <taxon>Panpulmonata</taxon>
        <taxon>Sacoglossa</taxon>
        <taxon>Placobranchoidea</taxon>
        <taxon>Plakobranchidae</taxon>
        <taxon>Elysia</taxon>
    </lineage>
</organism>
<dbReference type="EMBL" id="JAWDGP010003184">
    <property type="protein sequence ID" value="KAK3776715.1"/>
    <property type="molecule type" value="Genomic_DNA"/>
</dbReference>
<sequence length="142" mass="16083">MPKAGFTGAHVDSVYMSRGSPDLMTLWTPLGYTDIEMGVLAVCEASHRLPEFDHFQATCGNMDAEKVSLKGTGWFTENPFEIIQKFGGCWKTTDFRAVHVLIFNLRTVHMSTTNTTHFARVSCDTRQLFWGCWEAFQSMQAF</sequence>
<reference evidence="1" key="1">
    <citation type="journal article" date="2023" name="G3 (Bethesda)">
        <title>A reference genome for the long-term kleptoplast-retaining sea slug Elysia crispata morphotype clarki.</title>
        <authorList>
            <person name="Eastman K.E."/>
            <person name="Pendleton A.L."/>
            <person name="Shaikh M.A."/>
            <person name="Suttiyut T."/>
            <person name="Ogas R."/>
            <person name="Tomko P."/>
            <person name="Gavelis G."/>
            <person name="Widhalm J.R."/>
            <person name="Wisecaver J.H."/>
        </authorList>
    </citation>
    <scope>NUCLEOTIDE SEQUENCE</scope>
    <source>
        <strain evidence="1">ECLA1</strain>
    </source>
</reference>
<gene>
    <name evidence="1" type="ORF">RRG08_005126</name>
</gene>
<keyword evidence="2" id="KW-1185">Reference proteome</keyword>
<dbReference type="Proteomes" id="UP001283361">
    <property type="component" value="Unassembled WGS sequence"/>
</dbReference>
<accession>A0AAE1DNT0</accession>
<evidence type="ECO:0000313" key="2">
    <source>
        <dbReference type="Proteomes" id="UP001283361"/>
    </source>
</evidence>